<evidence type="ECO:0000313" key="1">
    <source>
        <dbReference type="EMBL" id="KAF6744827.1"/>
    </source>
</evidence>
<evidence type="ECO:0000313" key="2">
    <source>
        <dbReference type="Proteomes" id="UP000521943"/>
    </source>
</evidence>
<evidence type="ECO:0008006" key="3">
    <source>
        <dbReference type="Google" id="ProtNLM"/>
    </source>
</evidence>
<gene>
    <name evidence="1" type="ORF">DFP72DRAFT_825057</name>
</gene>
<protein>
    <recommendedName>
        <fullName evidence="3">F-box domain-containing protein</fullName>
    </recommendedName>
</protein>
<organism evidence="1 2">
    <name type="scientific">Ephemerocybe angulata</name>
    <dbReference type="NCBI Taxonomy" id="980116"/>
    <lineage>
        <taxon>Eukaryota</taxon>
        <taxon>Fungi</taxon>
        <taxon>Dikarya</taxon>
        <taxon>Basidiomycota</taxon>
        <taxon>Agaricomycotina</taxon>
        <taxon>Agaricomycetes</taxon>
        <taxon>Agaricomycetidae</taxon>
        <taxon>Agaricales</taxon>
        <taxon>Agaricineae</taxon>
        <taxon>Psathyrellaceae</taxon>
        <taxon>Ephemerocybe</taxon>
    </lineage>
</organism>
<name>A0A8H6LY31_9AGAR</name>
<dbReference type="AlphaFoldDB" id="A0A8H6LY31"/>
<reference evidence="1 2" key="1">
    <citation type="submission" date="2020-07" db="EMBL/GenBank/DDBJ databases">
        <title>Comparative genomics of pyrophilous fungi reveals a link between fire events and developmental genes.</title>
        <authorList>
            <consortium name="DOE Joint Genome Institute"/>
            <person name="Steindorff A.S."/>
            <person name="Carver A."/>
            <person name="Calhoun S."/>
            <person name="Stillman K."/>
            <person name="Liu H."/>
            <person name="Lipzen A."/>
            <person name="Pangilinan J."/>
            <person name="Labutti K."/>
            <person name="Bruns T.D."/>
            <person name="Grigoriev I.V."/>
        </authorList>
    </citation>
    <scope>NUCLEOTIDE SEQUENCE [LARGE SCALE GENOMIC DNA]</scope>
    <source>
        <strain evidence="1 2">CBS 144469</strain>
    </source>
</reference>
<accession>A0A8H6LY31</accession>
<comment type="caution">
    <text evidence="1">The sequence shown here is derived from an EMBL/GenBank/DDBJ whole genome shotgun (WGS) entry which is preliminary data.</text>
</comment>
<dbReference type="EMBL" id="JACGCI010000113">
    <property type="protein sequence ID" value="KAF6744827.1"/>
    <property type="molecule type" value="Genomic_DNA"/>
</dbReference>
<dbReference type="OrthoDB" id="2745898at2759"/>
<proteinExistence type="predicted"/>
<sequence length="258" mass="29311">MEPRLPLDILTLIPSYLDGENVIRTLKTLCSTSSLFLHPCRTLRFNRITLSPLPLPYSRGTLPGKRLSDLLEASPNLSKYIKELAILDFLSGMDARNESWLVIDIVLPDALHKLYRNQITSFTLKRSRPEPWISLPAATRSALIDICRSTSLIELTIRMAPLSLLSECGPSLKRFYALDAETMKDRNYSPRSRSTAEYIKFDSLHLSHYRNLDQHLAYLVDPSNKMKKREIFSASPGDHICGAYQSRAWACKALSLNE</sequence>
<keyword evidence="2" id="KW-1185">Reference proteome</keyword>
<dbReference type="Proteomes" id="UP000521943">
    <property type="component" value="Unassembled WGS sequence"/>
</dbReference>